<dbReference type="EMBL" id="SSTE01001846">
    <property type="protein sequence ID" value="KAA0064764.1"/>
    <property type="molecule type" value="Genomic_DNA"/>
</dbReference>
<accession>A0A5A7VBX8</accession>
<dbReference type="Proteomes" id="UP000321393">
    <property type="component" value="Unassembled WGS sequence"/>
</dbReference>
<gene>
    <name evidence="1" type="ORF">E6C27_scaffold82G00690</name>
</gene>
<name>A0A5A7VBX8_CUCMM</name>
<evidence type="ECO:0000313" key="1">
    <source>
        <dbReference type="EMBL" id="KAA0064764.1"/>
    </source>
</evidence>
<proteinExistence type="predicted"/>
<organism evidence="1 2">
    <name type="scientific">Cucumis melo var. makuwa</name>
    <name type="common">Oriental melon</name>
    <dbReference type="NCBI Taxonomy" id="1194695"/>
    <lineage>
        <taxon>Eukaryota</taxon>
        <taxon>Viridiplantae</taxon>
        <taxon>Streptophyta</taxon>
        <taxon>Embryophyta</taxon>
        <taxon>Tracheophyta</taxon>
        <taxon>Spermatophyta</taxon>
        <taxon>Magnoliopsida</taxon>
        <taxon>eudicotyledons</taxon>
        <taxon>Gunneridae</taxon>
        <taxon>Pentapetalae</taxon>
        <taxon>rosids</taxon>
        <taxon>fabids</taxon>
        <taxon>Cucurbitales</taxon>
        <taxon>Cucurbitaceae</taxon>
        <taxon>Benincaseae</taxon>
        <taxon>Cucumis</taxon>
    </lineage>
</organism>
<sequence>MHFLTIPHNTMSKMGKGMELNKNIFPKISLITLLPFSAWLSSPTQIVGFWDTVLQAGVEPVGVLNNVTHNSHLMQSKDGSCGENGMPNVNWPTTHALSFSMALMLAHCSSVLFPLPMIGHHWLSGGPLSVRFPHLFRLSDLSDIFVAEAWRDTIEVWDLHFRRNFIGSEILEWASLTVILALVRFPMVPGSWKWTIDSSTSFTVNLH</sequence>
<reference evidence="1 2" key="1">
    <citation type="submission" date="2019-08" db="EMBL/GenBank/DDBJ databases">
        <title>Draft genome sequences of two oriental melons (Cucumis melo L. var makuwa).</title>
        <authorList>
            <person name="Kwon S.-Y."/>
        </authorList>
    </citation>
    <scope>NUCLEOTIDE SEQUENCE [LARGE SCALE GENOMIC DNA]</scope>
    <source>
        <strain evidence="2">cv. SW 3</strain>
        <tissue evidence="1">Leaf</tissue>
    </source>
</reference>
<comment type="caution">
    <text evidence="1">The sequence shown here is derived from an EMBL/GenBank/DDBJ whole genome shotgun (WGS) entry which is preliminary data.</text>
</comment>
<protein>
    <submittedName>
        <fullName evidence="1">Uncharacterized protein</fullName>
    </submittedName>
</protein>
<evidence type="ECO:0000313" key="2">
    <source>
        <dbReference type="Proteomes" id="UP000321393"/>
    </source>
</evidence>
<dbReference type="AlphaFoldDB" id="A0A5A7VBX8"/>